<sequence>MNFKGYTFRFTESGDADKVQMRFKKVIPHLEHLYGPIDFGRICELSLFSLVAYSPANQLLAFAAFDDSPLLPKGFATFPEALNSLSSPNTEDSLKKTKAEKTVEAVKWATRKALDIGYRKEMIMWLSVCVAAVGNGAEEEAFVRAMLYTVLSVSFETRIILHTSSLELGAMPSLFRPVARNQEFKLSLCVCSRSDVLPYLQMRRAREEDHDDLCPVIERAQKRGLPLTDIPLSAVPSKAYSVARFIRAQTEQNNVFVAEVDFRIVGLVVLVSDIDIPSLHENYDIDLFDGLAAKRIERKLTVIETEAAAPDPFAVDPFGIPDPLASSSPDPLVPVEGLSEGESPESAQPEPEPAVEVIIKWPKNAFRVVMLCMEEEFENRSIDIIDFAFKKLKKEFCLVTLPFTSPHHPLLNFFCRIKSKPNVSNQDPELSADKRCLHILHVDGLSPDIGFRPADAEDLPQLEELLDDFADKDDLLSFITKPTVGRVNMVAAVPQQVVGYALIAKDPPVEAIASHFNVSTLMSPQYHPNENHASLILFVLNPIYRCRTRLFLQHIMKQLGKTMLYCPVFANQEVPDILEDLILLPGRQHAHMAPPCYWEKASRENTPAANLTKTGPDELNDGMSQVELDGTNLKKEEGTKESKVGFVEDIMKRRSSIQENKSRPNLVLSVDPVPSEHTNRSHRKSIIINEDSEDDAADAEPQMKDRPESSDTDSSEAPDIFQAKRPLSRKMSIGVGFEVEADKRKKVSAQVGHQYEETSGKILQAEAEVGVVREKKVVVIREEEKSSIRASSSLSEQTNKKSVTIEVAGKKSVFTTSGTVSVRSTSSIRSISKSKQARGSYFGFDCALYTMSHRFLYRYRTVVNARIVVVGSSITTAAFCHQLISSQELQFTNLIMVSTVGFKCLMSTALSQIIVDLGPAYSFPKLGLDCHINVIVATMTGIDRKGHCLELSNGDILTYDWLVLSTGLQDQTRNKLGLSSTNSETNEHIGIVKTDEIILNAHEISQGMAVHAVEGDNIPPVVIYGSTLEAFCAIQKLLEEGLQGPNMILIHPEPQNLVSAAGMHLGDPEITSMLLDTILRSGVSVHSGLKLIGVEMNDTNEWIRMLKFEDQIREEDLDGMSVVPMTLEEMNKAMALKPVEDAVQILREVPVCPIHRSQEGASRLARKESKITYVVERSRRPHRPLEQSCSLLVTCDERQVDLALFRALNKVGIRWLIHTRRVCRQLINNMLILA</sequence>
<protein>
    <recommendedName>
        <fullName evidence="2">Cilia- and flagella-associated protein 61 N-terminal domain-containing protein</fullName>
    </recommendedName>
</protein>
<dbReference type="InterPro" id="IPR038884">
    <property type="entry name" value="CFAP61"/>
</dbReference>
<dbReference type="OrthoDB" id="1932852at2759"/>
<gene>
    <name evidence="3" type="ORF">MARPO_0037s0031</name>
</gene>
<dbReference type="SUPFAM" id="SSF51905">
    <property type="entry name" value="FAD/NAD(P)-binding domain"/>
    <property type="match status" value="1"/>
</dbReference>
<feature type="compositionally biased region" description="Polar residues" evidence="1">
    <location>
        <begin position="604"/>
        <end position="613"/>
    </location>
</feature>
<evidence type="ECO:0000259" key="2">
    <source>
        <dbReference type="Pfam" id="PF16092"/>
    </source>
</evidence>
<dbReference type="InterPro" id="IPR032151">
    <property type="entry name" value="CFAP61_N"/>
</dbReference>
<dbReference type="EMBL" id="KZ772709">
    <property type="protein sequence ID" value="PTQ40845.1"/>
    <property type="molecule type" value="Genomic_DNA"/>
</dbReference>
<feature type="region of interest" description="Disordered" evidence="1">
    <location>
        <begin position="603"/>
        <end position="640"/>
    </location>
</feature>
<feature type="region of interest" description="Disordered" evidence="1">
    <location>
        <begin position="655"/>
        <end position="725"/>
    </location>
</feature>
<dbReference type="Proteomes" id="UP000244005">
    <property type="component" value="Unassembled WGS sequence"/>
</dbReference>
<evidence type="ECO:0000313" key="4">
    <source>
        <dbReference type="Proteomes" id="UP000244005"/>
    </source>
</evidence>
<evidence type="ECO:0000256" key="1">
    <source>
        <dbReference type="SAM" id="MobiDB-lite"/>
    </source>
</evidence>
<dbReference type="Gene3D" id="3.50.50.100">
    <property type="match status" value="1"/>
</dbReference>
<feature type="region of interest" description="Disordered" evidence="1">
    <location>
        <begin position="329"/>
        <end position="351"/>
    </location>
</feature>
<dbReference type="PANTHER" id="PTHR21178:SF8">
    <property type="entry name" value="CILIA- AND FLAGELLA-ASSOCIATED PROTEIN 61"/>
    <property type="match status" value="1"/>
</dbReference>
<organism evidence="3 4">
    <name type="scientific">Marchantia polymorpha</name>
    <name type="common">Common liverwort</name>
    <name type="synonym">Marchantia aquatica</name>
    <dbReference type="NCBI Taxonomy" id="3197"/>
    <lineage>
        <taxon>Eukaryota</taxon>
        <taxon>Viridiplantae</taxon>
        <taxon>Streptophyta</taxon>
        <taxon>Embryophyta</taxon>
        <taxon>Marchantiophyta</taxon>
        <taxon>Marchantiopsida</taxon>
        <taxon>Marchantiidae</taxon>
        <taxon>Marchantiales</taxon>
        <taxon>Marchantiaceae</taxon>
        <taxon>Marchantia</taxon>
    </lineage>
</organism>
<dbReference type="Pfam" id="PF16092">
    <property type="entry name" value="CFAP61_N"/>
    <property type="match status" value="1"/>
</dbReference>
<proteinExistence type="predicted"/>
<dbReference type="AlphaFoldDB" id="A0A2R6X412"/>
<evidence type="ECO:0000313" key="3">
    <source>
        <dbReference type="EMBL" id="PTQ40845.1"/>
    </source>
</evidence>
<accession>A0A2R6X412</accession>
<dbReference type="InterPro" id="IPR036188">
    <property type="entry name" value="FAD/NAD-bd_sf"/>
</dbReference>
<reference evidence="4" key="1">
    <citation type="journal article" date="2017" name="Cell">
        <title>Insights into land plant evolution garnered from the Marchantia polymorpha genome.</title>
        <authorList>
            <person name="Bowman J.L."/>
            <person name="Kohchi T."/>
            <person name="Yamato K.T."/>
            <person name="Jenkins J."/>
            <person name="Shu S."/>
            <person name="Ishizaki K."/>
            <person name="Yamaoka S."/>
            <person name="Nishihama R."/>
            <person name="Nakamura Y."/>
            <person name="Berger F."/>
            <person name="Adam C."/>
            <person name="Aki S.S."/>
            <person name="Althoff F."/>
            <person name="Araki T."/>
            <person name="Arteaga-Vazquez M.A."/>
            <person name="Balasubrmanian S."/>
            <person name="Barry K."/>
            <person name="Bauer D."/>
            <person name="Boehm C.R."/>
            <person name="Briginshaw L."/>
            <person name="Caballero-Perez J."/>
            <person name="Catarino B."/>
            <person name="Chen F."/>
            <person name="Chiyoda S."/>
            <person name="Chovatia M."/>
            <person name="Davies K.M."/>
            <person name="Delmans M."/>
            <person name="Demura T."/>
            <person name="Dierschke T."/>
            <person name="Dolan L."/>
            <person name="Dorantes-Acosta A.E."/>
            <person name="Eklund D.M."/>
            <person name="Florent S.N."/>
            <person name="Flores-Sandoval E."/>
            <person name="Fujiyama A."/>
            <person name="Fukuzawa H."/>
            <person name="Galik B."/>
            <person name="Grimanelli D."/>
            <person name="Grimwood J."/>
            <person name="Grossniklaus U."/>
            <person name="Hamada T."/>
            <person name="Haseloff J."/>
            <person name="Hetherington A.J."/>
            <person name="Higo A."/>
            <person name="Hirakawa Y."/>
            <person name="Hundley H.N."/>
            <person name="Ikeda Y."/>
            <person name="Inoue K."/>
            <person name="Inoue S.I."/>
            <person name="Ishida S."/>
            <person name="Jia Q."/>
            <person name="Kakita M."/>
            <person name="Kanazawa T."/>
            <person name="Kawai Y."/>
            <person name="Kawashima T."/>
            <person name="Kennedy M."/>
            <person name="Kinose K."/>
            <person name="Kinoshita T."/>
            <person name="Kohara Y."/>
            <person name="Koide E."/>
            <person name="Komatsu K."/>
            <person name="Kopischke S."/>
            <person name="Kubo M."/>
            <person name="Kyozuka J."/>
            <person name="Lagercrantz U."/>
            <person name="Lin S.S."/>
            <person name="Lindquist E."/>
            <person name="Lipzen A.M."/>
            <person name="Lu C.W."/>
            <person name="De Luna E."/>
            <person name="Martienssen R.A."/>
            <person name="Minamino N."/>
            <person name="Mizutani M."/>
            <person name="Mizutani M."/>
            <person name="Mochizuki N."/>
            <person name="Monte I."/>
            <person name="Mosher R."/>
            <person name="Nagasaki H."/>
            <person name="Nakagami H."/>
            <person name="Naramoto S."/>
            <person name="Nishitani K."/>
            <person name="Ohtani M."/>
            <person name="Okamoto T."/>
            <person name="Okumura M."/>
            <person name="Phillips J."/>
            <person name="Pollak B."/>
            <person name="Reinders A."/>
            <person name="Rovekamp M."/>
            <person name="Sano R."/>
            <person name="Sawa S."/>
            <person name="Schmid M.W."/>
            <person name="Shirakawa M."/>
            <person name="Solano R."/>
            <person name="Spunde A."/>
            <person name="Suetsugu N."/>
            <person name="Sugano S."/>
            <person name="Sugiyama A."/>
            <person name="Sun R."/>
            <person name="Suzuki Y."/>
            <person name="Takenaka M."/>
            <person name="Takezawa D."/>
            <person name="Tomogane H."/>
            <person name="Tsuzuki M."/>
            <person name="Ueda T."/>
            <person name="Umeda M."/>
            <person name="Ward J.M."/>
            <person name="Watanabe Y."/>
            <person name="Yazaki K."/>
            <person name="Yokoyama R."/>
            <person name="Yoshitake Y."/>
            <person name="Yotsui I."/>
            <person name="Zachgo S."/>
            <person name="Schmutz J."/>
        </authorList>
    </citation>
    <scope>NUCLEOTIDE SEQUENCE [LARGE SCALE GENOMIC DNA]</scope>
    <source>
        <strain evidence="4">Tak-1</strain>
    </source>
</reference>
<dbReference type="PANTHER" id="PTHR21178">
    <property type="entry name" value="CILIA- AND FLAGELLA-ASSOCIATED PROTEIN 61"/>
    <property type="match status" value="1"/>
</dbReference>
<name>A0A2R6X412_MARPO</name>
<keyword evidence="4" id="KW-1185">Reference proteome</keyword>
<dbReference type="Gramene" id="Mp3g11660.2">
    <property type="protein sequence ID" value="Mp3g11660.2.cds"/>
    <property type="gene ID" value="Mp3g11660"/>
</dbReference>
<feature type="domain" description="Cilia- and flagella-associated protein 61 N-terminal" evidence="2">
    <location>
        <begin position="181"/>
        <end position="292"/>
    </location>
</feature>